<evidence type="ECO:0000313" key="2">
    <source>
        <dbReference type="EMBL" id="ASK79471.1"/>
    </source>
</evidence>
<dbReference type="OrthoDB" id="747120at2"/>
<feature type="signal peptide" evidence="1">
    <location>
        <begin position="1"/>
        <end position="22"/>
    </location>
</feature>
<evidence type="ECO:0000256" key="1">
    <source>
        <dbReference type="SAM" id="SignalP"/>
    </source>
</evidence>
<sequence>MKYKIIGLSLLFGLSLPTFLTAEQQELKKEHQESNLLSPSLKSYYESIETLHKGLHKNLYNKILKNESVTTLAVPKERIWPTNGKIMYDIHGNIIAPRVQVLMSTLIATQNTTDGRNDINRLMKLVNQRKYITVAQLNKLDGGAVWLTVAGKLKQRMLDRKSTWDQKLSNKCQQISPNSHTKKLDDNPKNPCNIIASLVGMYNPHVEDGQDYKGYTGYVNHVITFWIDKDAVVRPNKFQSIDNPNPGGFEVVEKNNNLSPLKFDFKNSKMNTKWLSPITQSVNKKFESYGQWYQNWAKNSFASLDEDYAWPFPWTGYGFTYDWIHSQPGHDSLRKQLQKGIGLAEFITVPTHNIDEQGTKNKSAIEFAKRHYVVFADQNGQALVQPRQQTLISEYLKS</sequence>
<protein>
    <submittedName>
        <fullName evidence="2">Uncharacterized protein</fullName>
    </submittedName>
</protein>
<dbReference type="AlphaFoldDB" id="A0A220VGN7"/>
<keyword evidence="3" id="KW-1185">Reference proteome</keyword>
<evidence type="ECO:0000313" key="3">
    <source>
        <dbReference type="Proteomes" id="UP000242175"/>
    </source>
</evidence>
<dbReference type="Proteomes" id="UP000242175">
    <property type="component" value="Chromosome small"/>
</dbReference>
<feature type="chain" id="PRO_5012352380" evidence="1">
    <location>
        <begin position="23"/>
        <end position="398"/>
    </location>
</feature>
<dbReference type="RefSeq" id="WP_089074379.1">
    <property type="nucleotide sequence ID" value="NZ_CBCSAM010000004.1"/>
</dbReference>
<accession>A0A220VGN7</accession>
<dbReference type="EMBL" id="CP022356">
    <property type="protein sequence ID" value="ASK79471.1"/>
    <property type="molecule type" value="Genomic_DNA"/>
</dbReference>
<proteinExistence type="predicted"/>
<dbReference type="KEGG" id="pmai:CF386_10450"/>
<reference evidence="2 3" key="1">
    <citation type="journal article" date="2016" name="Int. J. Syst. Evol. Microbiol.">
        <title>Paraphotobacterium marinum gen. nov., sp. nov., a member of the family Vibrionaceae, isolated from surface seawater.</title>
        <authorList>
            <person name="Huang Z."/>
            <person name="Dong C."/>
            <person name="Shao Z."/>
        </authorList>
    </citation>
    <scope>NUCLEOTIDE SEQUENCE [LARGE SCALE GENOMIC DNA]</scope>
    <source>
        <strain evidence="2 3">NSCS20N07D</strain>
    </source>
</reference>
<name>A0A220VGN7_9GAMM</name>
<keyword evidence="1" id="KW-0732">Signal</keyword>
<gene>
    <name evidence="2" type="ORF">CF386_10450</name>
</gene>
<organism evidence="2 3">
    <name type="scientific">Paraphotobacterium marinum</name>
    <dbReference type="NCBI Taxonomy" id="1755811"/>
    <lineage>
        <taxon>Bacteria</taxon>
        <taxon>Pseudomonadati</taxon>
        <taxon>Pseudomonadota</taxon>
        <taxon>Gammaproteobacteria</taxon>
        <taxon>Vibrionales</taxon>
        <taxon>Vibrionaceae</taxon>
        <taxon>Paraphotobacterium</taxon>
    </lineage>
</organism>